<dbReference type="EMBL" id="BMAO01010329">
    <property type="protein sequence ID" value="GFQ66427.1"/>
    <property type="molecule type" value="Genomic_DNA"/>
</dbReference>
<organism evidence="5 6">
    <name type="scientific">Trichonephila clavata</name>
    <name type="common">Joro spider</name>
    <name type="synonym">Nephila clavata</name>
    <dbReference type="NCBI Taxonomy" id="2740835"/>
    <lineage>
        <taxon>Eukaryota</taxon>
        <taxon>Metazoa</taxon>
        <taxon>Ecdysozoa</taxon>
        <taxon>Arthropoda</taxon>
        <taxon>Chelicerata</taxon>
        <taxon>Arachnida</taxon>
        <taxon>Araneae</taxon>
        <taxon>Araneomorphae</taxon>
        <taxon>Entelegynae</taxon>
        <taxon>Araneoidea</taxon>
        <taxon>Nephilidae</taxon>
        <taxon>Trichonephila</taxon>
    </lineage>
</organism>
<dbReference type="PROSITE" id="PS00233">
    <property type="entry name" value="CHIT_BIND_RR_1"/>
    <property type="match status" value="1"/>
</dbReference>
<dbReference type="Pfam" id="PF00379">
    <property type="entry name" value="Chitin_bind_4"/>
    <property type="match status" value="1"/>
</dbReference>
<dbReference type="PROSITE" id="PS51155">
    <property type="entry name" value="CHIT_BIND_RR_2"/>
    <property type="match status" value="1"/>
</dbReference>
<keyword evidence="6" id="KW-1185">Reference proteome</keyword>
<evidence type="ECO:0000256" key="4">
    <source>
        <dbReference type="SAM" id="SignalP"/>
    </source>
</evidence>
<keyword evidence="2 3" id="KW-0193">Cuticle</keyword>
<evidence type="ECO:0000313" key="6">
    <source>
        <dbReference type="Proteomes" id="UP000887116"/>
    </source>
</evidence>
<dbReference type="PANTHER" id="PTHR10380:SF173">
    <property type="entry name" value="CUTICULAR PROTEIN 47EF, ISOFORM C-RELATED"/>
    <property type="match status" value="1"/>
</dbReference>
<dbReference type="InterPro" id="IPR050468">
    <property type="entry name" value="Cuticle_Struct_Prot"/>
</dbReference>
<accession>A0A8X6F0D0</accession>
<evidence type="ECO:0000256" key="1">
    <source>
        <dbReference type="ARBA" id="ARBA00002980"/>
    </source>
</evidence>
<feature type="signal peptide" evidence="4">
    <location>
        <begin position="1"/>
        <end position="17"/>
    </location>
</feature>
<sequence>MIQKVVVFLSLMAISRAVPLLIPEVGASTQYKTEDNHGNYAFGYSEDHTSGGSFRKEAGDTLGNKVGSYGLHDADGRARVVNYVADSAGFRADVHTNEPGVDPTQDSADVTVNKALVVAPAPAVIKSVVAPAPSVVAPIPAVIAPASTIVTHSHLHPAMTVLHSPLYHAHAPLLVHGAHVFL</sequence>
<gene>
    <name evidence="5" type="ORF">TNCT_16831</name>
</gene>
<comment type="caution">
    <text evidence="5">The sequence shown here is derived from an EMBL/GenBank/DDBJ whole genome shotgun (WGS) entry which is preliminary data.</text>
</comment>
<keyword evidence="4" id="KW-0732">Signal</keyword>
<dbReference type="InterPro" id="IPR000618">
    <property type="entry name" value="Insect_cuticle"/>
</dbReference>
<dbReference type="InterPro" id="IPR031311">
    <property type="entry name" value="CHIT_BIND_RR_consensus"/>
</dbReference>
<dbReference type="PANTHER" id="PTHR10380">
    <property type="entry name" value="CUTICLE PROTEIN"/>
    <property type="match status" value="1"/>
</dbReference>
<feature type="chain" id="PRO_5036475531" evidence="4">
    <location>
        <begin position="18"/>
        <end position="182"/>
    </location>
</feature>
<dbReference type="AlphaFoldDB" id="A0A8X6F0D0"/>
<evidence type="ECO:0000313" key="5">
    <source>
        <dbReference type="EMBL" id="GFQ66427.1"/>
    </source>
</evidence>
<evidence type="ECO:0000256" key="2">
    <source>
        <dbReference type="ARBA" id="ARBA00022460"/>
    </source>
</evidence>
<dbReference type="Proteomes" id="UP000887116">
    <property type="component" value="Unassembled WGS sequence"/>
</dbReference>
<reference evidence="5" key="1">
    <citation type="submission" date="2020-07" db="EMBL/GenBank/DDBJ databases">
        <title>Multicomponent nature underlies the extraordinary mechanical properties of spider dragline silk.</title>
        <authorList>
            <person name="Kono N."/>
            <person name="Nakamura H."/>
            <person name="Mori M."/>
            <person name="Yoshida Y."/>
            <person name="Ohtoshi R."/>
            <person name="Malay A.D."/>
            <person name="Moran D.A.P."/>
            <person name="Tomita M."/>
            <person name="Numata K."/>
            <person name="Arakawa K."/>
        </authorList>
    </citation>
    <scope>NUCLEOTIDE SEQUENCE</scope>
</reference>
<evidence type="ECO:0000256" key="3">
    <source>
        <dbReference type="PROSITE-ProRule" id="PRU00497"/>
    </source>
</evidence>
<protein>
    <submittedName>
        <fullName evidence="5">Cuticle protein 14 isoform a</fullName>
    </submittedName>
</protein>
<dbReference type="OrthoDB" id="8021718at2759"/>
<comment type="function">
    <text evidence="1">Component of the rigid cuticle of the spider.</text>
</comment>
<dbReference type="GO" id="GO:0008010">
    <property type="term" value="F:structural constituent of chitin-based larval cuticle"/>
    <property type="evidence" value="ECO:0007669"/>
    <property type="project" value="TreeGrafter"/>
</dbReference>
<proteinExistence type="predicted"/>
<name>A0A8X6F0D0_TRICU</name>
<dbReference type="GO" id="GO:0062129">
    <property type="term" value="C:chitin-based extracellular matrix"/>
    <property type="evidence" value="ECO:0007669"/>
    <property type="project" value="TreeGrafter"/>
</dbReference>